<dbReference type="InterPro" id="IPR032675">
    <property type="entry name" value="LRR_dom_sf"/>
</dbReference>
<organism evidence="1 2">
    <name type="scientific">Trichomonascus ciferrii</name>
    <dbReference type="NCBI Taxonomy" id="44093"/>
    <lineage>
        <taxon>Eukaryota</taxon>
        <taxon>Fungi</taxon>
        <taxon>Dikarya</taxon>
        <taxon>Ascomycota</taxon>
        <taxon>Saccharomycotina</taxon>
        <taxon>Dipodascomycetes</taxon>
        <taxon>Dipodascales</taxon>
        <taxon>Trichomonascaceae</taxon>
        <taxon>Trichomonascus</taxon>
        <taxon>Trichomonascus ciferrii complex</taxon>
    </lineage>
</organism>
<dbReference type="Gene3D" id="3.80.10.10">
    <property type="entry name" value="Ribonuclease Inhibitor"/>
    <property type="match status" value="1"/>
</dbReference>
<dbReference type="AlphaFoldDB" id="A0A642V7L1"/>
<dbReference type="VEuPathDB" id="FungiDB:TRICI_003890"/>
<proteinExistence type="predicted"/>
<dbReference type="Proteomes" id="UP000761534">
    <property type="component" value="Unassembled WGS sequence"/>
</dbReference>
<keyword evidence="2" id="KW-1185">Reference proteome</keyword>
<gene>
    <name evidence="1" type="ORF">TRICI_003890</name>
</gene>
<name>A0A642V7L1_9ASCO</name>
<evidence type="ECO:0000313" key="2">
    <source>
        <dbReference type="Proteomes" id="UP000761534"/>
    </source>
</evidence>
<accession>A0A642V7L1</accession>
<evidence type="ECO:0000313" key="1">
    <source>
        <dbReference type="EMBL" id="KAA8911168.1"/>
    </source>
</evidence>
<dbReference type="EMBL" id="SWFS01000291">
    <property type="protein sequence ID" value="KAA8911168.1"/>
    <property type="molecule type" value="Genomic_DNA"/>
</dbReference>
<dbReference type="SUPFAM" id="SSF52047">
    <property type="entry name" value="RNI-like"/>
    <property type="match status" value="1"/>
</dbReference>
<sequence length="298" mass="34249">MALVFDHVYVSWSQLDKFVHEIAHDDGDQIASCVNALHITNSSSWGEWHKDKALGDLISICPNLHMLYLNMSGSSSWLKYIPESTKVKYLSATSQVAVDWALKTQDKNQEPSLPEFDLFDLQKLPNIKHLELYGFHVSDFSTIDSYTPFRYGFQKMCLKNCIWSFPFDFKDVNCSLTHLTATYTPEFQGFTYSERLKSLFRSPPAGLKQFSLHFPPGSHKSWCWDVKGKSLNQLTHLSLTGFQIPNDDFFKYIPSTLKQLDMRVTPTIKQSPEDIKSISKQIITKHQSDTLSINIDIY</sequence>
<protein>
    <recommendedName>
        <fullName evidence="3">F-box domain-containing protein</fullName>
    </recommendedName>
</protein>
<evidence type="ECO:0008006" key="3">
    <source>
        <dbReference type="Google" id="ProtNLM"/>
    </source>
</evidence>
<reference evidence="1" key="1">
    <citation type="journal article" date="2019" name="G3 (Bethesda)">
        <title>Genome Assemblies of Two Rare Opportunistic Yeast Pathogens: Diutina rugosa (syn. Candida rugosa) and Trichomonascus ciferrii (syn. Candida ciferrii).</title>
        <authorList>
            <person name="Mixao V."/>
            <person name="Saus E."/>
            <person name="Hansen A.P."/>
            <person name="Lass-Florl C."/>
            <person name="Gabaldon T."/>
        </authorList>
    </citation>
    <scope>NUCLEOTIDE SEQUENCE</scope>
    <source>
        <strain evidence="1">CBS 4856</strain>
    </source>
</reference>
<comment type="caution">
    <text evidence="1">The sequence shown here is derived from an EMBL/GenBank/DDBJ whole genome shotgun (WGS) entry which is preliminary data.</text>
</comment>